<name>J9FDH5_WUCBA</name>
<organism evidence="2 3">
    <name type="scientific">Wuchereria bancrofti</name>
    <dbReference type="NCBI Taxonomy" id="6293"/>
    <lineage>
        <taxon>Eukaryota</taxon>
        <taxon>Metazoa</taxon>
        <taxon>Ecdysozoa</taxon>
        <taxon>Nematoda</taxon>
        <taxon>Chromadorea</taxon>
        <taxon>Rhabditida</taxon>
        <taxon>Spirurina</taxon>
        <taxon>Spiruromorpha</taxon>
        <taxon>Filarioidea</taxon>
        <taxon>Onchocercidae</taxon>
        <taxon>Wuchereria</taxon>
    </lineage>
</organism>
<dbReference type="GO" id="GO:0005737">
    <property type="term" value="C:cytoplasm"/>
    <property type="evidence" value="ECO:0007669"/>
    <property type="project" value="TreeGrafter"/>
</dbReference>
<dbReference type="AlphaFoldDB" id="J9FDH5"/>
<dbReference type="PANTHER" id="PTHR13325:SF3">
    <property type="entry name" value="MEMBRANE-BOUND TRANSCRIPTION FACTOR SITE-2 PROTEASE"/>
    <property type="match status" value="1"/>
</dbReference>
<keyword evidence="1" id="KW-1133">Transmembrane helix</keyword>
<dbReference type="EMBL" id="ADBV01000335">
    <property type="protein sequence ID" value="EJW87622.1"/>
    <property type="molecule type" value="Genomic_DNA"/>
</dbReference>
<comment type="caution">
    <text evidence="2">The sequence shown here is derived from an EMBL/GenBank/DDBJ whole genome shotgun (WGS) entry which is preliminary data.</text>
</comment>
<proteinExistence type="predicted"/>
<dbReference type="PANTHER" id="PTHR13325">
    <property type="entry name" value="PROTEASE M50 MEMBRANE-BOUND TRANSCRIPTION FACTOR SITE 2 PROTEASE"/>
    <property type="match status" value="1"/>
</dbReference>
<dbReference type="GO" id="GO:0031293">
    <property type="term" value="P:membrane protein intracellular domain proteolysis"/>
    <property type="evidence" value="ECO:0007669"/>
    <property type="project" value="TreeGrafter"/>
</dbReference>
<evidence type="ECO:0008006" key="4">
    <source>
        <dbReference type="Google" id="ProtNLM"/>
    </source>
</evidence>
<dbReference type="Proteomes" id="UP000004810">
    <property type="component" value="Unassembled WGS sequence"/>
</dbReference>
<dbReference type="GO" id="GO:1905897">
    <property type="term" value="P:regulation of response to endoplasmic reticulum stress"/>
    <property type="evidence" value="ECO:0007669"/>
    <property type="project" value="TreeGrafter"/>
</dbReference>
<keyword evidence="1" id="KW-0812">Transmembrane</keyword>
<protein>
    <recommendedName>
        <fullName evidence="4">S2P endopeptidase</fullName>
    </recommendedName>
</protein>
<accession>J9FDH5</accession>
<keyword evidence="1" id="KW-0472">Membrane</keyword>
<evidence type="ECO:0000313" key="3">
    <source>
        <dbReference type="Proteomes" id="UP000004810"/>
    </source>
</evidence>
<dbReference type="InterPro" id="IPR001193">
    <property type="entry name" value="MBTPS2"/>
</dbReference>
<feature type="transmembrane region" description="Helical" evidence="1">
    <location>
        <begin position="152"/>
        <end position="173"/>
    </location>
</feature>
<evidence type="ECO:0000313" key="2">
    <source>
        <dbReference type="EMBL" id="EJW87622.1"/>
    </source>
</evidence>
<reference evidence="3" key="1">
    <citation type="submission" date="2012-08" db="EMBL/GenBank/DDBJ databases">
        <title>The Genome Sequence of Wuchereria bancrofti.</title>
        <authorList>
            <person name="Nutman T.B."/>
            <person name="Fink D.L."/>
            <person name="Russ C."/>
            <person name="Young S."/>
            <person name="Zeng Q."/>
            <person name="Koehrsen M."/>
            <person name="Alvarado L."/>
            <person name="Berlin A."/>
            <person name="Chapman S.B."/>
            <person name="Chen Z."/>
            <person name="Freedman E."/>
            <person name="Gellesch M."/>
            <person name="Goldberg J."/>
            <person name="Griggs A."/>
            <person name="Gujja S."/>
            <person name="Heilman E.R."/>
            <person name="Heiman D."/>
            <person name="Hepburn T."/>
            <person name="Howarth C."/>
            <person name="Jen D."/>
            <person name="Larson L."/>
            <person name="Lewis B."/>
            <person name="Mehta T."/>
            <person name="Park D."/>
            <person name="Pearson M."/>
            <person name="Roberts A."/>
            <person name="Saif S."/>
            <person name="Shea T."/>
            <person name="Shenoy N."/>
            <person name="Sisk P."/>
            <person name="Stolte C."/>
            <person name="Sykes S."/>
            <person name="Walk T."/>
            <person name="White J."/>
            <person name="Yandava C."/>
            <person name="Haas B."/>
            <person name="Henn M.R."/>
            <person name="Nusbaum C."/>
            <person name="Birren B."/>
        </authorList>
    </citation>
    <scope>NUCLEOTIDE SEQUENCE [LARGE SCALE GENOMIC DNA]</scope>
    <source>
        <strain evidence="3">NA</strain>
    </source>
</reference>
<dbReference type="GO" id="GO:0016020">
    <property type="term" value="C:membrane"/>
    <property type="evidence" value="ECO:0007669"/>
    <property type="project" value="InterPro"/>
</dbReference>
<sequence length="177" mass="20746">MNYWSIFLRKYAHVYRRDIQQFCSSTENCVDTNGTLRTIHSSCVFPAVLGNMSFMRISIGNTSRVILYVGYVRELEFHVQVSNYVPRLPIMSTFIPYFIELGTKYIFTFSLAFAVINATPCIFLDGQYIFSNFVDFMFSKLRPRRRRLIKRLVLTYGTALLAVNFTLAIWKLYKHIV</sequence>
<dbReference type="GO" id="GO:0004222">
    <property type="term" value="F:metalloendopeptidase activity"/>
    <property type="evidence" value="ECO:0007669"/>
    <property type="project" value="InterPro"/>
</dbReference>
<gene>
    <name evidence="2" type="ORF">WUBG_01464</name>
</gene>
<feature type="transmembrane region" description="Helical" evidence="1">
    <location>
        <begin position="105"/>
        <end position="131"/>
    </location>
</feature>
<evidence type="ECO:0000256" key="1">
    <source>
        <dbReference type="SAM" id="Phobius"/>
    </source>
</evidence>